<dbReference type="Proteomes" id="UP001152795">
    <property type="component" value="Unassembled WGS sequence"/>
</dbReference>
<evidence type="ECO:0000313" key="5">
    <source>
        <dbReference type="EMBL" id="CAB4045669.1"/>
    </source>
</evidence>
<dbReference type="InterPro" id="IPR042533">
    <property type="entry name" value="Nucleoporin_Nup155_C_1"/>
</dbReference>
<organism evidence="5 6">
    <name type="scientific">Paramuricea clavata</name>
    <name type="common">Red gorgonian</name>
    <name type="synonym">Violescent sea-whip</name>
    <dbReference type="NCBI Taxonomy" id="317549"/>
    <lineage>
        <taxon>Eukaryota</taxon>
        <taxon>Metazoa</taxon>
        <taxon>Cnidaria</taxon>
        <taxon>Anthozoa</taxon>
        <taxon>Octocorallia</taxon>
        <taxon>Malacalcyonacea</taxon>
        <taxon>Plexauridae</taxon>
        <taxon>Paramuricea</taxon>
    </lineage>
</organism>
<accession>A0A7D9MCX7</accession>
<dbReference type="GO" id="GO:0006606">
    <property type="term" value="P:protein import into nucleus"/>
    <property type="evidence" value="ECO:0007669"/>
    <property type="project" value="TreeGrafter"/>
</dbReference>
<dbReference type="OrthoDB" id="7454024at2759"/>
<dbReference type="GO" id="GO:0036228">
    <property type="term" value="P:protein localization to nuclear inner membrane"/>
    <property type="evidence" value="ECO:0007669"/>
    <property type="project" value="TreeGrafter"/>
</dbReference>
<evidence type="ECO:0000256" key="2">
    <source>
        <dbReference type="ARBA" id="ARBA00022448"/>
    </source>
</evidence>
<evidence type="ECO:0000256" key="1">
    <source>
        <dbReference type="ARBA" id="ARBA00004123"/>
    </source>
</evidence>
<dbReference type="GO" id="GO:0000972">
    <property type="term" value="P:transcription-dependent tethering of RNA polymerase II gene DNA at nuclear periphery"/>
    <property type="evidence" value="ECO:0007669"/>
    <property type="project" value="TreeGrafter"/>
</dbReference>
<protein>
    <submittedName>
        <fullName evidence="5">Nuclear pore complex Nup155</fullName>
    </submittedName>
</protein>
<reference evidence="5" key="1">
    <citation type="submission" date="2020-04" db="EMBL/GenBank/DDBJ databases">
        <authorList>
            <person name="Alioto T."/>
            <person name="Alioto T."/>
            <person name="Gomez Garrido J."/>
        </authorList>
    </citation>
    <scope>NUCLEOTIDE SEQUENCE</scope>
    <source>
        <strain evidence="5">A484AB</strain>
    </source>
</reference>
<dbReference type="InterPro" id="IPR004870">
    <property type="entry name" value="Nucleoporin_Nup155"/>
</dbReference>
<dbReference type="GO" id="GO:0017056">
    <property type="term" value="F:structural constituent of nuclear pore"/>
    <property type="evidence" value="ECO:0007669"/>
    <property type="project" value="InterPro"/>
</dbReference>
<name>A0A7D9MCX7_PARCT</name>
<sequence length="112" mass="12629">MSITCYLVRFFDGIVELAVHTASVRDPQNLALHYYESGQPEQPGLGYDAFLKRQRCYNCVLNTLNHILTVRQSRANASNVPSRPGPPLPPDANTLTSEEAERYVCMNKLFNN</sequence>
<evidence type="ECO:0000259" key="4">
    <source>
        <dbReference type="Pfam" id="PF03177"/>
    </source>
</evidence>
<keyword evidence="6" id="KW-1185">Reference proteome</keyword>
<feature type="domain" description="Nucleoporin Nup133/Nup155-like C-terminal" evidence="4">
    <location>
        <begin position="4"/>
        <end position="103"/>
    </location>
</feature>
<keyword evidence="3" id="KW-0539">Nucleus</keyword>
<dbReference type="AlphaFoldDB" id="A0A7D9MCX7"/>
<dbReference type="EMBL" id="CACRXK020040977">
    <property type="protein sequence ID" value="CAB4045669.1"/>
    <property type="molecule type" value="Genomic_DNA"/>
</dbReference>
<dbReference type="Gene3D" id="1.25.40.450">
    <property type="entry name" value="Nucleoporin, helical domain, N-terminal subdomain"/>
    <property type="match status" value="1"/>
</dbReference>
<proteinExistence type="predicted"/>
<keyword evidence="2" id="KW-0813">Transport</keyword>
<comment type="subcellular location">
    <subcellularLocation>
        <location evidence="1">Nucleus</location>
    </subcellularLocation>
</comment>
<dbReference type="GO" id="GO:0044611">
    <property type="term" value="C:nuclear pore inner ring"/>
    <property type="evidence" value="ECO:0007669"/>
    <property type="project" value="TreeGrafter"/>
</dbReference>
<dbReference type="GO" id="GO:0006405">
    <property type="term" value="P:RNA export from nucleus"/>
    <property type="evidence" value="ECO:0007669"/>
    <property type="project" value="TreeGrafter"/>
</dbReference>
<dbReference type="InterPro" id="IPR007187">
    <property type="entry name" value="Nucleoporin_Nup133/Nup155_C"/>
</dbReference>
<dbReference type="Pfam" id="PF03177">
    <property type="entry name" value="Nucleoporin_C"/>
    <property type="match status" value="1"/>
</dbReference>
<dbReference type="PANTHER" id="PTHR10350:SF6">
    <property type="entry name" value="NUCLEAR PORE COMPLEX PROTEIN NUP155"/>
    <property type="match status" value="1"/>
</dbReference>
<evidence type="ECO:0000313" key="6">
    <source>
        <dbReference type="Proteomes" id="UP001152795"/>
    </source>
</evidence>
<gene>
    <name evidence="5" type="ORF">PACLA_8A038449</name>
</gene>
<comment type="caution">
    <text evidence="5">The sequence shown here is derived from an EMBL/GenBank/DDBJ whole genome shotgun (WGS) entry which is preliminary data.</text>
</comment>
<dbReference type="PANTHER" id="PTHR10350">
    <property type="entry name" value="NUCLEAR PORE COMPLEX PROTEIN NUP155"/>
    <property type="match status" value="1"/>
</dbReference>
<evidence type="ECO:0000256" key="3">
    <source>
        <dbReference type="ARBA" id="ARBA00023242"/>
    </source>
</evidence>